<name>A0A8H6X9I9_9AGAR</name>
<feature type="region of interest" description="Disordered" evidence="1">
    <location>
        <begin position="1404"/>
        <end position="1423"/>
    </location>
</feature>
<evidence type="ECO:0000256" key="1">
    <source>
        <dbReference type="SAM" id="MobiDB-lite"/>
    </source>
</evidence>
<sequence length="1423" mass="159303">MAASDSEHSDDSKRRWCDCQRYCKGGKYIGRSTWYDHAAYRAASSTQHDDSSDFSTTESSSEHSFEVEETPHSNPLNTATTCEDRQIDDPTLEDRPHKKRRIEVEQENDHSDNDELDIDNMSDEIIRSRPSSPEEDVDIDPGSLADAPEDSVEENANGAEQLQFDIEDVKLEDLKVALAFIKAVENASLDNGDLDADTVHRLRNPIITPLDISDPNLRYALDVFIATSNASQQTYADVRAATLRRYPDDPFLTHHQIKKQVAELSGVVPILHDMCPNSCMAYTGPHADRTHCKFCDAPRYDNKNSTRGFYTIPLGPQLQALFRSPESVEDMKYRPELTTKIRDQLEAFDGVIEDYEDIFHGKEYLDAVERGDITDDDIVVIGSTDGAQLYRNKSSDCWIAIWIIADFDPVKRYRKVKILPRFFIPGKPKDFDSFFFPTVHHLSALQREGLRIWNCQTNRVFTSRPFLLLETADGPGLTYLNGLVGHHGAYGCRLYCALKGRHKDGASTYYPVMNKPNNYHVEGCNHDDVDPRRIAAASESEYKQNLAYVLASPNPTEYKERRKQTGISKPSILSGLPRHLSLGVPGSFGPDLMHWACLNWTELNHLLLSGKMECEQPDTKDSWDFAVLKGALWKKHGQAVADATPYLPGSFDRPPRNPAEKISSGYKAWEWQMYMIGLGPALLYGVVPDKYWAHYCLGVSVIRCINQRKIPHKQLGQCHQNAIQYVSEFETLYYQRMPERIHFVRQSVHAMTHLAPETIRLGPLPYFAQWPIERTIGNLGEEIKQHSNPYANLSERGLRRSQVNALKAMFPDLDTTSAKQERLPEKAKDLGDGYALLRARDEHPHKIDGDAAIAIRAFLKAKDATGEVSLKRWARARLPNGQIARSAWKEKQKPLKNTPVHHNHSIRSTNSFYNSEAETIVRNASQDQLFSNPRYKFLYDRVIALESRLEMLNSAYTVLATSIPRVFTMIPNPLNIPVPTAANIPAVNTNGPATFTAPSPPILIQANYPNVAWWFHKDYKSHSRESGDHVVFKKSKTRSADSDDDSDSNDGEDDDDETPNLLAFLEHEDGTKFTSEETDFVRESARGEFQSYLVEELAPPKWSERTAQVTTRFRNNMIAQVPELNLCAHFWKVDTVGTKLYAQWSRYRKTDIAAYWKKDFVNTAHTDEPSAKRSRKDSTLASPDFASLISMDIDSPDAVLTPSFPPVADIITPTVAPAPVPVPVIASSDTSVINIVSNPDSIPDPNQPPAQPPAPASSVNPLSSVVQPPLHNVVPTSVPANGQKNPSKVKDPLSGLFPEVIPVPSPRLAVVQAAAQSAADSSNSSNDASAPASAPAVAPAKTTGKKAVGNSTPHAPGKANTPWNVFGRRYCAEQKKLKRRPHTTEVREAFDALSPDEMKEIIAESKRLKEEEEAEKNSQKKMI</sequence>
<feature type="compositionally biased region" description="Pro residues" evidence="1">
    <location>
        <begin position="1245"/>
        <end position="1255"/>
    </location>
</feature>
<feature type="region of interest" description="Disordered" evidence="1">
    <location>
        <begin position="1320"/>
        <end position="1361"/>
    </location>
</feature>
<gene>
    <name evidence="2" type="ORF">MVEN_02152300</name>
</gene>
<organism evidence="2 3">
    <name type="scientific">Mycena venus</name>
    <dbReference type="NCBI Taxonomy" id="2733690"/>
    <lineage>
        <taxon>Eukaryota</taxon>
        <taxon>Fungi</taxon>
        <taxon>Dikarya</taxon>
        <taxon>Basidiomycota</taxon>
        <taxon>Agaricomycotina</taxon>
        <taxon>Agaricomycetes</taxon>
        <taxon>Agaricomycetidae</taxon>
        <taxon>Agaricales</taxon>
        <taxon>Marasmiineae</taxon>
        <taxon>Mycenaceae</taxon>
        <taxon>Mycena</taxon>
    </lineage>
</organism>
<feature type="compositionally biased region" description="Basic and acidic residues" evidence="1">
    <location>
        <begin position="60"/>
        <end position="71"/>
    </location>
</feature>
<evidence type="ECO:0000313" key="3">
    <source>
        <dbReference type="Proteomes" id="UP000620124"/>
    </source>
</evidence>
<accession>A0A8H6X9I9</accession>
<feature type="region of interest" description="Disordered" evidence="1">
    <location>
        <begin position="1026"/>
        <end position="1058"/>
    </location>
</feature>
<proteinExistence type="predicted"/>
<feature type="compositionally biased region" description="Basic and acidic residues" evidence="1">
    <location>
        <begin position="82"/>
        <end position="113"/>
    </location>
</feature>
<comment type="caution">
    <text evidence="2">The sequence shown here is derived from an EMBL/GenBank/DDBJ whole genome shotgun (WGS) entry which is preliminary data.</text>
</comment>
<feature type="compositionally biased region" description="Polar residues" evidence="1">
    <location>
        <begin position="1274"/>
        <end position="1286"/>
    </location>
</feature>
<dbReference type="Proteomes" id="UP000620124">
    <property type="component" value="Unassembled WGS sequence"/>
</dbReference>
<evidence type="ECO:0000313" key="2">
    <source>
        <dbReference type="EMBL" id="KAF7337143.1"/>
    </source>
</evidence>
<reference evidence="2" key="1">
    <citation type="submission" date="2020-05" db="EMBL/GenBank/DDBJ databases">
        <title>Mycena genomes resolve the evolution of fungal bioluminescence.</title>
        <authorList>
            <person name="Tsai I.J."/>
        </authorList>
    </citation>
    <scope>NUCLEOTIDE SEQUENCE</scope>
    <source>
        <strain evidence="2">CCC161011</strain>
    </source>
</reference>
<dbReference type="EMBL" id="JACAZI010000022">
    <property type="protein sequence ID" value="KAF7337143.1"/>
    <property type="molecule type" value="Genomic_DNA"/>
</dbReference>
<dbReference type="PANTHER" id="PTHR46579">
    <property type="entry name" value="F5/8 TYPE C DOMAIN-CONTAINING PROTEIN-RELATED"/>
    <property type="match status" value="1"/>
</dbReference>
<feature type="compositionally biased region" description="Polar residues" evidence="1">
    <location>
        <begin position="72"/>
        <end position="81"/>
    </location>
</feature>
<feature type="compositionally biased region" description="Low complexity" evidence="1">
    <location>
        <begin position="1320"/>
        <end position="1340"/>
    </location>
</feature>
<dbReference type="PANTHER" id="PTHR46579:SF1">
    <property type="entry name" value="F5_8 TYPE C DOMAIN-CONTAINING PROTEIN"/>
    <property type="match status" value="1"/>
</dbReference>
<protein>
    <submittedName>
        <fullName evidence="2">Uncharacterized protein</fullName>
    </submittedName>
</protein>
<feature type="region of interest" description="Disordered" evidence="1">
    <location>
        <begin position="41"/>
        <end position="154"/>
    </location>
</feature>
<dbReference type="OrthoDB" id="3261594at2759"/>
<feature type="region of interest" description="Disordered" evidence="1">
    <location>
        <begin position="1235"/>
        <end position="1293"/>
    </location>
</feature>
<keyword evidence="3" id="KW-1185">Reference proteome</keyword>
<feature type="compositionally biased region" description="Acidic residues" evidence="1">
    <location>
        <begin position="1042"/>
        <end position="1058"/>
    </location>
</feature>